<keyword evidence="2" id="KW-1185">Reference proteome</keyword>
<dbReference type="AlphaFoldDB" id="A0A0G4GEW0"/>
<dbReference type="InParanoid" id="A0A0G4GEW0"/>
<evidence type="ECO:0000313" key="2">
    <source>
        <dbReference type="Proteomes" id="UP000041254"/>
    </source>
</evidence>
<accession>A0A0G4GEW0</accession>
<proteinExistence type="predicted"/>
<evidence type="ECO:0000313" key="1">
    <source>
        <dbReference type="EMBL" id="CEM27714.1"/>
    </source>
</evidence>
<reference evidence="1 2" key="1">
    <citation type="submission" date="2014-11" db="EMBL/GenBank/DDBJ databases">
        <authorList>
            <person name="Zhu J."/>
            <person name="Qi W."/>
            <person name="Song R."/>
        </authorList>
    </citation>
    <scope>NUCLEOTIDE SEQUENCE [LARGE SCALE GENOMIC DNA]</scope>
</reference>
<organism evidence="1 2">
    <name type="scientific">Vitrella brassicaformis (strain CCMP3155)</name>
    <dbReference type="NCBI Taxonomy" id="1169540"/>
    <lineage>
        <taxon>Eukaryota</taxon>
        <taxon>Sar</taxon>
        <taxon>Alveolata</taxon>
        <taxon>Colpodellida</taxon>
        <taxon>Vitrellaceae</taxon>
        <taxon>Vitrella</taxon>
    </lineage>
</organism>
<gene>
    <name evidence="1" type="ORF">Vbra_938</name>
</gene>
<name>A0A0G4GEW0_VITBC</name>
<evidence type="ECO:0008006" key="3">
    <source>
        <dbReference type="Google" id="ProtNLM"/>
    </source>
</evidence>
<dbReference type="EMBL" id="CDMY01000639">
    <property type="protein sequence ID" value="CEM27714.1"/>
    <property type="molecule type" value="Genomic_DNA"/>
</dbReference>
<sequence>MLHTVLLYRKLCREKNSKTIHALAEQAAKEVRHVSVHGTSCSVIQVTETPQWERNGGLDHILVASDWRFRYPGHMEMVLGREFATFARRITQGRHLADNHRGLFGCAVTIPHTSSLTALQKAYQPFEKESLLERGLIKPTDVFEDDRLGSAFNPPSRHDWFERDYAMFFQGKVYHGRPYRLLAFESLANWRYRPESCPDCVTGKSVFVGLFRRNFKTQFPFCPRRGRIIDPNGFKMGNFEQCQGVSYKRSHQLFSASIFLHRLANSKLNLCFPGRDVTSSRVADAFWARTLNVLINELDGVFKYGIPFQCEIPWRNFTYAIEGSVFEQDPRKALQPVLDELYEDHRTVTEKLRLMDYYSKKILWNAPNSETARSVLRAMTRQCLTDKTKLDYIKRTSKDGTAANVRDHPLFFQCAFVDTSAKLEEQQKPCLTCRCM</sequence>
<protein>
    <recommendedName>
        <fullName evidence="3">Exostosin GT47 domain-containing protein</fullName>
    </recommendedName>
</protein>
<dbReference type="OrthoDB" id="1924787at2759"/>
<dbReference type="PhylomeDB" id="A0A0G4GEW0"/>
<dbReference type="Proteomes" id="UP000041254">
    <property type="component" value="Unassembled WGS sequence"/>
</dbReference>
<dbReference type="VEuPathDB" id="CryptoDB:Vbra_938"/>